<dbReference type="OrthoDB" id="2338248at2759"/>
<dbReference type="VEuPathDB" id="FungiDB:RhiirFUN_006211"/>
<reference evidence="1 2" key="2">
    <citation type="submission" date="2017-09" db="EMBL/GenBank/DDBJ databases">
        <title>Extensive intraspecific genome diversity in a model arbuscular mycorrhizal fungus.</title>
        <authorList>
            <person name="Chen E.C."/>
            <person name="Morin E."/>
            <person name="Beaudet D."/>
            <person name="Noel J."/>
            <person name="Ndikumana S."/>
            <person name="Charron P."/>
            <person name="St-Onge C."/>
            <person name="Giorgi J."/>
            <person name="Grigoriev I.V."/>
            <person name="Roux C."/>
            <person name="Martin F.M."/>
            <person name="Corradi N."/>
        </authorList>
    </citation>
    <scope>NUCLEOTIDE SEQUENCE [LARGE SCALE GENOMIC DNA]</scope>
    <source>
        <strain evidence="1 2">A5</strain>
    </source>
</reference>
<evidence type="ECO:0000313" key="2">
    <source>
        <dbReference type="Proteomes" id="UP000232722"/>
    </source>
</evidence>
<accession>A0A2I1E0X0</accession>
<evidence type="ECO:0000313" key="1">
    <source>
        <dbReference type="EMBL" id="PKC12555.1"/>
    </source>
</evidence>
<gene>
    <name evidence="1" type="ORF">RhiirA5_411694</name>
</gene>
<dbReference type="Proteomes" id="UP000232722">
    <property type="component" value="Unassembled WGS sequence"/>
</dbReference>
<sequence>MYKGKKTIKDDISSSEAAKDLKLFKVRIPLGDGNIVLICSKGDINNIRFIICYAAEGSSVRFYAIDGSKEAVKQPNQLTAFTNELNASNLVNRITILRRVVEKKVLKVNLPYAIHGNYGLYGSWYCENGNQLPYEPELAKLYSQDKLEYCLTCFTSSNKLKFAIIA</sequence>
<dbReference type="EMBL" id="LLXJ01000243">
    <property type="protein sequence ID" value="PKC12555.1"/>
    <property type="molecule type" value="Genomic_DNA"/>
</dbReference>
<dbReference type="VEuPathDB" id="FungiDB:RhiirA1_455352"/>
<comment type="caution">
    <text evidence="1">The sequence shown here is derived from an EMBL/GenBank/DDBJ whole genome shotgun (WGS) entry which is preliminary data.</text>
</comment>
<dbReference type="AlphaFoldDB" id="A0A2I1E0X0"/>
<organism evidence="1 2">
    <name type="scientific">Rhizophagus irregularis</name>
    <dbReference type="NCBI Taxonomy" id="588596"/>
    <lineage>
        <taxon>Eukaryota</taxon>
        <taxon>Fungi</taxon>
        <taxon>Fungi incertae sedis</taxon>
        <taxon>Mucoromycota</taxon>
        <taxon>Glomeromycotina</taxon>
        <taxon>Glomeromycetes</taxon>
        <taxon>Glomerales</taxon>
        <taxon>Glomeraceae</taxon>
        <taxon>Rhizophagus</taxon>
    </lineage>
</organism>
<reference evidence="1 2" key="1">
    <citation type="submission" date="2016-04" db="EMBL/GenBank/DDBJ databases">
        <title>Genome analyses suggest a sexual origin of heterokaryosis in a supposedly ancient asexual fungus.</title>
        <authorList>
            <person name="Ropars J."/>
            <person name="Sedzielewska K."/>
            <person name="Noel J."/>
            <person name="Charron P."/>
            <person name="Farinelli L."/>
            <person name="Marton T."/>
            <person name="Kruger M."/>
            <person name="Pelin A."/>
            <person name="Brachmann A."/>
            <person name="Corradi N."/>
        </authorList>
    </citation>
    <scope>NUCLEOTIDE SEQUENCE [LARGE SCALE GENOMIC DNA]</scope>
    <source>
        <strain evidence="1 2">A5</strain>
    </source>
</reference>
<protein>
    <submittedName>
        <fullName evidence="1">Uncharacterized protein</fullName>
    </submittedName>
</protein>
<proteinExistence type="predicted"/>
<dbReference type="VEuPathDB" id="FungiDB:FUN_001010"/>
<name>A0A2I1E0X0_9GLOM</name>